<evidence type="ECO:0000313" key="2">
    <source>
        <dbReference type="EMBL" id="CAI9538388.1"/>
    </source>
</evidence>
<feature type="compositionally biased region" description="Polar residues" evidence="1">
    <location>
        <begin position="262"/>
        <end position="272"/>
    </location>
</feature>
<comment type="caution">
    <text evidence="2">The sequence shown here is derived from an EMBL/GenBank/DDBJ whole genome shotgun (WGS) entry which is preliminary data.</text>
</comment>
<protein>
    <submittedName>
        <fullName evidence="2">Uncharacterized protein</fullName>
    </submittedName>
</protein>
<accession>A0ABN9AXD2</accession>
<sequence length="444" mass="49585">MSHPADIKWSGPPPCSPVLLQRAESQYDVIDAALPPPAGATQALLEGMYTELSRRHGGCQQLVLLTRQRHLLTLTRQFVVHQMNLMNYMNSMCELSQQSPPIPALLSAMCLRLRDVTSHSVLLHRRLRDDPCLYPIPSPSMQDTIRNIPSVLLLMVVKATLLTEQFILRVLRRVAQVPAEVTPDLCRSLTLYNQVVDDLSKRARPLAELRPFCLSRTLEILAEGRSRVMAVELCRMWSRCGLEDTLRREMETDMNQAADPDLNTSYSLQKKSQGVPGQRSPSRMGVLVQEHRSQVVPGQRSLNSLGVLVQEDRREIESHMNQATDPVLSPSNSLQKKSQVVPGQRSTSSFGVLVQEDRSQVTPVLQILVSLDLKMWNQVPSTSQPAMYSQYCACLWPALCSHVFHAVCLGMRGPRALPALLSLPEGLCASAVHVLRDTFMSGMQ</sequence>
<evidence type="ECO:0000313" key="3">
    <source>
        <dbReference type="Proteomes" id="UP001162483"/>
    </source>
</evidence>
<dbReference type="EMBL" id="CATNWA010000859">
    <property type="protein sequence ID" value="CAI9538388.1"/>
    <property type="molecule type" value="Genomic_DNA"/>
</dbReference>
<dbReference type="Proteomes" id="UP001162483">
    <property type="component" value="Unassembled WGS sequence"/>
</dbReference>
<gene>
    <name evidence="2" type="ORF">SPARVUS_LOCUS1425643</name>
</gene>
<evidence type="ECO:0000256" key="1">
    <source>
        <dbReference type="SAM" id="MobiDB-lite"/>
    </source>
</evidence>
<keyword evidence="3" id="KW-1185">Reference proteome</keyword>
<feature type="region of interest" description="Disordered" evidence="1">
    <location>
        <begin position="257"/>
        <end position="281"/>
    </location>
</feature>
<organism evidence="2 3">
    <name type="scientific">Staurois parvus</name>
    <dbReference type="NCBI Taxonomy" id="386267"/>
    <lineage>
        <taxon>Eukaryota</taxon>
        <taxon>Metazoa</taxon>
        <taxon>Chordata</taxon>
        <taxon>Craniata</taxon>
        <taxon>Vertebrata</taxon>
        <taxon>Euteleostomi</taxon>
        <taxon>Amphibia</taxon>
        <taxon>Batrachia</taxon>
        <taxon>Anura</taxon>
        <taxon>Neobatrachia</taxon>
        <taxon>Ranoidea</taxon>
        <taxon>Ranidae</taxon>
        <taxon>Staurois</taxon>
    </lineage>
</organism>
<proteinExistence type="predicted"/>
<reference evidence="2" key="1">
    <citation type="submission" date="2023-05" db="EMBL/GenBank/DDBJ databases">
        <authorList>
            <person name="Stuckert A."/>
        </authorList>
    </citation>
    <scope>NUCLEOTIDE SEQUENCE</scope>
</reference>
<name>A0ABN9AXD2_9NEOB</name>